<dbReference type="PANTHER" id="PTHR13044">
    <property type="entry name" value="ACTIVATING TRANSCRIPTION FACTOR ATF 4/5"/>
    <property type="match status" value="1"/>
</dbReference>
<dbReference type="GO" id="GO:0000977">
    <property type="term" value="F:RNA polymerase II transcription regulatory region sequence-specific DNA binding"/>
    <property type="evidence" value="ECO:0007669"/>
    <property type="project" value="TreeGrafter"/>
</dbReference>
<dbReference type="InterPro" id="IPR004827">
    <property type="entry name" value="bZIP"/>
</dbReference>
<dbReference type="VEuPathDB" id="VectorBase:ADIR000675"/>
<dbReference type="Proteomes" id="UP000075884">
    <property type="component" value="Unassembled WGS sequence"/>
</dbReference>
<evidence type="ECO:0000256" key="3">
    <source>
        <dbReference type="ARBA" id="ARBA00023015"/>
    </source>
</evidence>
<dbReference type="Gene3D" id="1.20.5.170">
    <property type="match status" value="1"/>
</dbReference>
<accession>A0A182MZ70</accession>
<dbReference type="EnsemblMetazoa" id="ADIR000675-RA">
    <property type="protein sequence ID" value="ADIR000675-PA"/>
    <property type="gene ID" value="ADIR000675"/>
</dbReference>
<evidence type="ECO:0000256" key="6">
    <source>
        <dbReference type="ARBA" id="ARBA00023242"/>
    </source>
</evidence>
<dbReference type="CDD" id="cd14692">
    <property type="entry name" value="bZIP_ATF4"/>
    <property type="match status" value="1"/>
</dbReference>
<organism evidence="9 10">
    <name type="scientific">Anopheles dirus</name>
    <dbReference type="NCBI Taxonomy" id="7168"/>
    <lineage>
        <taxon>Eukaryota</taxon>
        <taxon>Metazoa</taxon>
        <taxon>Ecdysozoa</taxon>
        <taxon>Arthropoda</taxon>
        <taxon>Hexapoda</taxon>
        <taxon>Insecta</taxon>
        <taxon>Pterygota</taxon>
        <taxon>Neoptera</taxon>
        <taxon>Endopterygota</taxon>
        <taxon>Diptera</taxon>
        <taxon>Nematocera</taxon>
        <taxon>Culicoidea</taxon>
        <taxon>Culicidae</taxon>
        <taxon>Anophelinae</taxon>
        <taxon>Anopheles</taxon>
    </lineage>
</organism>
<dbReference type="PROSITE" id="PS50217">
    <property type="entry name" value="BZIP"/>
    <property type="match status" value="1"/>
</dbReference>
<evidence type="ECO:0000256" key="2">
    <source>
        <dbReference type="ARBA" id="ARBA00007163"/>
    </source>
</evidence>
<dbReference type="PANTHER" id="PTHR13044:SF14">
    <property type="entry name" value="CRYPTOCEPHAL, ISOFORM A"/>
    <property type="match status" value="1"/>
</dbReference>
<evidence type="ECO:0000313" key="10">
    <source>
        <dbReference type="Proteomes" id="UP000075884"/>
    </source>
</evidence>
<protein>
    <recommendedName>
        <fullName evidence="8">BZIP domain-containing protein</fullName>
    </recommendedName>
</protein>
<feature type="region of interest" description="Disordered" evidence="7">
    <location>
        <begin position="262"/>
        <end position="346"/>
    </location>
</feature>
<evidence type="ECO:0000313" key="9">
    <source>
        <dbReference type="EnsemblMetazoa" id="ADIR000675-PA"/>
    </source>
</evidence>
<evidence type="ECO:0000259" key="8">
    <source>
        <dbReference type="PROSITE" id="PS50217"/>
    </source>
</evidence>
<keyword evidence="4" id="KW-0238">DNA-binding</keyword>
<dbReference type="GO" id="GO:0001228">
    <property type="term" value="F:DNA-binding transcription activator activity, RNA polymerase II-specific"/>
    <property type="evidence" value="ECO:0007669"/>
    <property type="project" value="TreeGrafter"/>
</dbReference>
<evidence type="ECO:0000256" key="4">
    <source>
        <dbReference type="ARBA" id="ARBA00023125"/>
    </source>
</evidence>
<dbReference type="SMART" id="SM00338">
    <property type="entry name" value="BRLZ"/>
    <property type="match status" value="1"/>
</dbReference>
<dbReference type="GO" id="GO:0005634">
    <property type="term" value="C:nucleus"/>
    <property type="evidence" value="ECO:0007669"/>
    <property type="project" value="UniProtKB-SubCell"/>
</dbReference>
<dbReference type="STRING" id="7168.A0A182MZ70"/>
<dbReference type="PROSITE" id="PS00036">
    <property type="entry name" value="BZIP_BASIC"/>
    <property type="match status" value="1"/>
</dbReference>
<reference evidence="10" key="1">
    <citation type="submission" date="2013-03" db="EMBL/GenBank/DDBJ databases">
        <title>The Genome Sequence of Anopheles dirus WRAIR2.</title>
        <authorList>
            <consortium name="The Broad Institute Genomics Platform"/>
            <person name="Neafsey D.E."/>
            <person name="Walton C."/>
            <person name="Walker B."/>
            <person name="Young S.K."/>
            <person name="Zeng Q."/>
            <person name="Gargeya S."/>
            <person name="Fitzgerald M."/>
            <person name="Haas B."/>
            <person name="Abouelleil A."/>
            <person name="Allen A.W."/>
            <person name="Alvarado L."/>
            <person name="Arachchi H.M."/>
            <person name="Berlin A.M."/>
            <person name="Chapman S.B."/>
            <person name="Gainer-Dewar J."/>
            <person name="Goldberg J."/>
            <person name="Griggs A."/>
            <person name="Gujja S."/>
            <person name="Hansen M."/>
            <person name="Howarth C."/>
            <person name="Imamovic A."/>
            <person name="Ireland A."/>
            <person name="Larimer J."/>
            <person name="McCowan C."/>
            <person name="Murphy C."/>
            <person name="Pearson M."/>
            <person name="Poon T.W."/>
            <person name="Priest M."/>
            <person name="Roberts A."/>
            <person name="Saif S."/>
            <person name="Shea T."/>
            <person name="Sisk P."/>
            <person name="Sykes S."/>
            <person name="Wortman J."/>
            <person name="Nusbaum C."/>
            <person name="Birren B."/>
        </authorList>
    </citation>
    <scope>NUCLEOTIDE SEQUENCE [LARGE SCALE GENOMIC DNA]</scope>
    <source>
        <strain evidence="10">WRAIR2</strain>
    </source>
</reference>
<feature type="domain" description="BZIP" evidence="8">
    <location>
        <begin position="324"/>
        <end position="387"/>
    </location>
</feature>
<comment type="similarity">
    <text evidence="2">Belongs to the bZIP family.</text>
</comment>
<keyword evidence="6" id="KW-0539">Nucleus</keyword>
<comment type="subcellular location">
    <subcellularLocation>
        <location evidence="1">Nucleus</location>
    </subcellularLocation>
</comment>
<evidence type="ECO:0000256" key="5">
    <source>
        <dbReference type="ARBA" id="ARBA00023163"/>
    </source>
</evidence>
<feature type="region of interest" description="Disordered" evidence="7">
    <location>
        <begin position="218"/>
        <end position="244"/>
    </location>
</feature>
<evidence type="ECO:0000256" key="7">
    <source>
        <dbReference type="SAM" id="MobiDB-lite"/>
    </source>
</evidence>
<keyword evidence="3" id="KW-0805">Transcription regulation</keyword>
<name>A0A182MZ70_9DIPT</name>
<reference evidence="9" key="2">
    <citation type="submission" date="2020-05" db="UniProtKB">
        <authorList>
            <consortium name="EnsemblMetazoa"/>
        </authorList>
    </citation>
    <scope>IDENTIFICATION</scope>
    <source>
        <strain evidence="9">WRAIR2</strain>
    </source>
</reference>
<dbReference type="FunFam" id="1.20.5.170:FF:000021">
    <property type="entry name" value="Cyclic AMP-dependent transcription factor ATF-4"/>
    <property type="match status" value="1"/>
</dbReference>
<dbReference type="InterPro" id="IPR046347">
    <property type="entry name" value="bZIP_sf"/>
</dbReference>
<keyword evidence="5" id="KW-0804">Transcription</keyword>
<dbReference type="AlphaFoldDB" id="A0A182MZ70"/>
<feature type="compositionally biased region" description="Basic and acidic residues" evidence="7">
    <location>
        <begin position="322"/>
        <end position="334"/>
    </location>
</feature>
<dbReference type="SUPFAM" id="SSF57959">
    <property type="entry name" value="Leucine zipper domain"/>
    <property type="match status" value="1"/>
</dbReference>
<evidence type="ECO:0000256" key="1">
    <source>
        <dbReference type="ARBA" id="ARBA00004123"/>
    </source>
</evidence>
<proteinExistence type="inferred from homology"/>
<keyword evidence="10" id="KW-1185">Reference proteome</keyword>
<dbReference type="Pfam" id="PF00170">
    <property type="entry name" value="bZIP_1"/>
    <property type="match status" value="1"/>
</dbReference>
<sequence length="394" mass="43171">MTIAQQQSYLCYDDKLKISTGESVLLGNYGPLPTVVEDEFYSFTLQPDAKAASHINDDAAVAAAAAAETLMEFDCAPGSNLELMNHLTPPQTPPQTTAFGGVVGCVLPIQTALSMHAAIPMPQQQQFQQLYAPMANPQQPQQLSFPDNSPSDYYIVDEYATMTQIGAGGMQQLQQQQQQQTVPLVEPLQQVPGFSFSTEGYTAQQMCEMENIVRSLQQQMEEDASSSSHSSFHGDDDDSCGFSEAGSVASSMVAHSPVYSDSAESSAYYGGSGSSTRPNDADDEDWSPPKSKKLNQRNGGTVVKKRTNGAGASSTRPYGGRGTEEKKSRKKEQNKNAATRYRQKKKAEIEEILIEESKLRERNDELKIRSQDLGREISCIKKLMREFCKSKGLI</sequence>